<feature type="signal peptide" evidence="4">
    <location>
        <begin position="1"/>
        <end position="25"/>
    </location>
</feature>
<sequence length="511" mass="54827">MRSRLGVLFGAVIALTGLVSVPAFAEPYSDVRVDVAATPKLNWVDCDGGFQCATASVPLDYDRPFGQKIDLALIRLRASDPSKRIGSLFVNFGGPGSSGVDRLRQRAERTWIFSPELKARFDLVSWDPRGIARSAGVRCFPTEAEQQAFYAARPEMPGDPSGEAAFYSDAKALAAHCQSQAGEILKHASTANTARDLELLRRAVGDAKLTYHGISYGTQLGAIYANLFPGRVRAMAFDGSMDFVGNVSGHGDQGTTVPLDSRQDVPRGIADTFEYFLQQCKLAGPKCAFSAGDLRAKWEAIVAKAKQGPIVVDGTSYSYSAIVNAAGDLSIPSGYADTASLLQKLYDAPTAAAARSAAVAGEPYLSNRDEAFNAIQCTDSVFPRDPAVYSAAAITEDQRVPYFGRIGVFDMMSCAFWQSKDDDRYTGPWNRPTSAPILVLNARFDPSTPLHGAYDGAKQLARAQVNVIEGSGHSTMFAISTCAEKMKREYLFTGVLPPASASCKVDAPPFG</sequence>
<dbReference type="InterPro" id="IPR013595">
    <property type="entry name" value="Pept_S33_TAP-like_C"/>
</dbReference>
<keyword evidence="8" id="KW-1185">Reference proteome</keyword>
<accession>A0A1H3QA00</accession>
<evidence type="ECO:0000313" key="8">
    <source>
        <dbReference type="Proteomes" id="UP000199515"/>
    </source>
</evidence>
<name>A0A1H3QA00_9PSEU</name>
<dbReference type="EMBL" id="FNON01000009">
    <property type="protein sequence ID" value="SDZ10103.1"/>
    <property type="molecule type" value="Genomic_DNA"/>
</dbReference>
<protein>
    <submittedName>
        <fullName evidence="7">Alpha/beta hydrolase fold</fullName>
    </submittedName>
</protein>
<dbReference type="Proteomes" id="UP000199515">
    <property type="component" value="Unassembled WGS sequence"/>
</dbReference>
<dbReference type="GO" id="GO:0016787">
    <property type="term" value="F:hydrolase activity"/>
    <property type="evidence" value="ECO:0007669"/>
    <property type="project" value="UniProtKB-KW"/>
</dbReference>
<evidence type="ECO:0000256" key="2">
    <source>
        <dbReference type="ARBA" id="ARBA00022729"/>
    </source>
</evidence>
<evidence type="ECO:0000256" key="3">
    <source>
        <dbReference type="ARBA" id="ARBA00022801"/>
    </source>
</evidence>
<keyword evidence="3 7" id="KW-0378">Hydrolase</keyword>
<dbReference type="InterPro" id="IPR029058">
    <property type="entry name" value="AB_hydrolase_fold"/>
</dbReference>
<dbReference type="AlphaFoldDB" id="A0A1H3QA00"/>
<gene>
    <name evidence="7" type="ORF">SAMN05421504_109199</name>
</gene>
<proteinExistence type="inferred from homology"/>
<evidence type="ECO:0000256" key="1">
    <source>
        <dbReference type="ARBA" id="ARBA00010088"/>
    </source>
</evidence>
<feature type="domain" description="AB hydrolase-1" evidence="5">
    <location>
        <begin position="93"/>
        <end position="240"/>
    </location>
</feature>
<organism evidence="7 8">
    <name type="scientific">Amycolatopsis xylanica</name>
    <dbReference type="NCBI Taxonomy" id="589385"/>
    <lineage>
        <taxon>Bacteria</taxon>
        <taxon>Bacillati</taxon>
        <taxon>Actinomycetota</taxon>
        <taxon>Actinomycetes</taxon>
        <taxon>Pseudonocardiales</taxon>
        <taxon>Pseudonocardiaceae</taxon>
        <taxon>Amycolatopsis</taxon>
    </lineage>
</organism>
<evidence type="ECO:0000256" key="4">
    <source>
        <dbReference type="SAM" id="SignalP"/>
    </source>
</evidence>
<dbReference type="InterPro" id="IPR000073">
    <property type="entry name" value="AB_hydrolase_1"/>
</dbReference>
<comment type="similarity">
    <text evidence="1">Belongs to the peptidase S33 family.</text>
</comment>
<dbReference type="Pfam" id="PF00561">
    <property type="entry name" value="Abhydrolase_1"/>
    <property type="match status" value="1"/>
</dbReference>
<dbReference type="InterPro" id="IPR051601">
    <property type="entry name" value="Serine_prot/Carboxylest_S33"/>
</dbReference>
<dbReference type="STRING" id="589385.SAMN05421504_109199"/>
<feature type="chain" id="PRO_5011776684" evidence="4">
    <location>
        <begin position="26"/>
        <end position="511"/>
    </location>
</feature>
<evidence type="ECO:0000259" key="5">
    <source>
        <dbReference type="Pfam" id="PF00561"/>
    </source>
</evidence>
<evidence type="ECO:0000259" key="6">
    <source>
        <dbReference type="Pfam" id="PF08386"/>
    </source>
</evidence>
<dbReference type="Gene3D" id="3.40.50.1820">
    <property type="entry name" value="alpha/beta hydrolase"/>
    <property type="match status" value="1"/>
</dbReference>
<dbReference type="PANTHER" id="PTHR43248">
    <property type="entry name" value="2-SUCCINYL-6-HYDROXY-2,4-CYCLOHEXADIENE-1-CARBOXYLATE SYNTHASE"/>
    <property type="match status" value="1"/>
</dbReference>
<keyword evidence="2 4" id="KW-0732">Signal</keyword>
<dbReference type="Pfam" id="PF08386">
    <property type="entry name" value="Abhydrolase_4"/>
    <property type="match status" value="1"/>
</dbReference>
<dbReference type="PANTHER" id="PTHR43248:SF29">
    <property type="entry name" value="TRIPEPTIDYL AMINOPEPTIDASE"/>
    <property type="match status" value="1"/>
</dbReference>
<dbReference type="SUPFAM" id="SSF53474">
    <property type="entry name" value="alpha/beta-Hydrolases"/>
    <property type="match status" value="1"/>
</dbReference>
<reference evidence="7 8" key="1">
    <citation type="submission" date="2016-10" db="EMBL/GenBank/DDBJ databases">
        <authorList>
            <person name="de Groot N.N."/>
        </authorList>
    </citation>
    <scope>NUCLEOTIDE SEQUENCE [LARGE SCALE GENOMIC DNA]</scope>
    <source>
        <strain evidence="7 8">CPCC 202699</strain>
    </source>
</reference>
<feature type="domain" description="Peptidase S33 tripeptidyl aminopeptidase-like C-terminal" evidence="6">
    <location>
        <begin position="401"/>
        <end position="503"/>
    </location>
</feature>
<evidence type="ECO:0000313" key="7">
    <source>
        <dbReference type="EMBL" id="SDZ10103.1"/>
    </source>
</evidence>